<sequence>YDGNERTDGQQGLEQVGHVASKGRHPFSAALNPIKSLWLTTPTTSHPGTPARPSSTSFNGGGNNDLICKLVSRKGVT</sequence>
<accession>A0AA40KJE0</accession>
<feature type="compositionally biased region" description="Polar residues" evidence="1">
    <location>
        <begin position="39"/>
        <end position="58"/>
    </location>
</feature>
<evidence type="ECO:0000313" key="3">
    <source>
        <dbReference type="Proteomes" id="UP001177670"/>
    </source>
</evidence>
<dbReference type="AlphaFoldDB" id="A0AA40KJE0"/>
<dbReference type="Proteomes" id="UP001177670">
    <property type="component" value="Unassembled WGS sequence"/>
</dbReference>
<dbReference type="EMBL" id="JAHYIQ010000023">
    <property type="protein sequence ID" value="KAK1122331.1"/>
    <property type="molecule type" value="Genomic_DNA"/>
</dbReference>
<organism evidence="2 3">
    <name type="scientific">Melipona bicolor</name>
    <dbReference type="NCBI Taxonomy" id="60889"/>
    <lineage>
        <taxon>Eukaryota</taxon>
        <taxon>Metazoa</taxon>
        <taxon>Ecdysozoa</taxon>
        <taxon>Arthropoda</taxon>
        <taxon>Hexapoda</taxon>
        <taxon>Insecta</taxon>
        <taxon>Pterygota</taxon>
        <taxon>Neoptera</taxon>
        <taxon>Endopterygota</taxon>
        <taxon>Hymenoptera</taxon>
        <taxon>Apocrita</taxon>
        <taxon>Aculeata</taxon>
        <taxon>Apoidea</taxon>
        <taxon>Anthophila</taxon>
        <taxon>Apidae</taxon>
        <taxon>Melipona</taxon>
    </lineage>
</organism>
<gene>
    <name evidence="2" type="ORF">K0M31_009553</name>
</gene>
<feature type="non-terminal residue" evidence="2">
    <location>
        <position position="77"/>
    </location>
</feature>
<feature type="non-terminal residue" evidence="2">
    <location>
        <position position="1"/>
    </location>
</feature>
<reference evidence="2" key="1">
    <citation type="submission" date="2021-10" db="EMBL/GenBank/DDBJ databases">
        <title>Melipona bicolor Genome sequencing and assembly.</title>
        <authorList>
            <person name="Araujo N.S."/>
            <person name="Arias M.C."/>
        </authorList>
    </citation>
    <scope>NUCLEOTIDE SEQUENCE</scope>
    <source>
        <strain evidence="2">USP_2M_L1-L4_2017</strain>
        <tissue evidence="2">Whole body</tissue>
    </source>
</reference>
<feature type="region of interest" description="Disordered" evidence="1">
    <location>
        <begin position="1"/>
        <end position="21"/>
    </location>
</feature>
<proteinExistence type="predicted"/>
<name>A0AA40KJE0_9HYME</name>
<comment type="caution">
    <text evidence="2">The sequence shown here is derived from an EMBL/GenBank/DDBJ whole genome shotgun (WGS) entry which is preliminary data.</text>
</comment>
<evidence type="ECO:0000256" key="1">
    <source>
        <dbReference type="SAM" id="MobiDB-lite"/>
    </source>
</evidence>
<feature type="region of interest" description="Disordered" evidence="1">
    <location>
        <begin position="39"/>
        <end position="64"/>
    </location>
</feature>
<keyword evidence="3" id="KW-1185">Reference proteome</keyword>
<evidence type="ECO:0000313" key="2">
    <source>
        <dbReference type="EMBL" id="KAK1122331.1"/>
    </source>
</evidence>
<protein>
    <submittedName>
        <fullName evidence="2">Uncharacterized protein</fullName>
    </submittedName>
</protein>